<reference evidence="3 4" key="1">
    <citation type="submission" date="2024-09" db="EMBL/GenBank/DDBJ databases">
        <authorList>
            <person name="Sun Q."/>
            <person name="Mori K."/>
        </authorList>
    </citation>
    <scope>NUCLEOTIDE SEQUENCE [LARGE SCALE GENOMIC DNA]</scope>
    <source>
        <strain evidence="3 4">CGMCC 1.12926</strain>
    </source>
</reference>
<name>A0ABV6BW07_9FLAO</name>
<evidence type="ECO:0000313" key="3">
    <source>
        <dbReference type="EMBL" id="MFC0078836.1"/>
    </source>
</evidence>
<dbReference type="InterPro" id="IPR006442">
    <property type="entry name" value="Antitoxin_Phd/YefM"/>
</dbReference>
<proteinExistence type="inferred from homology"/>
<dbReference type="SUPFAM" id="SSF143120">
    <property type="entry name" value="YefM-like"/>
    <property type="match status" value="1"/>
</dbReference>
<dbReference type="Gene3D" id="6.10.250.330">
    <property type="match status" value="1"/>
</dbReference>
<dbReference type="PANTHER" id="PTHR33713">
    <property type="entry name" value="ANTITOXIN YAFN-RELATED"/>
    <property type="match status" value="1"/>
</dbReference>
<dbReference type="InterPro" id="IPR051405">
    <property type="entry name" value="phD/YefM_antitoxin"/>
</dbReference>
<sequence>MKAISISTLRKNIKNYFDEVAESSEIIVVPRNSEEDAVVIISIKEYNSILETQHLLSTKANRKRLSESMEQLENGKMISYNIDEL</sequence>
<dbReference type="Gene3D" id="3.40.1620.10">
    <property type="entry name" value="YefM-like domain"/>
    <property type="match status" value="1"/>
</dbReference>
<dbReference type="Proteomes" id="UP001589734">
    <property type="component" value="Unassembled WGS sequence"/>
</dbReference>
<evidence type="ECO:0000313" key="4">
    <source>
        <dbReference type="Proteomes" id="UP001589734"/>
    </source>
</evidence>
<gene>
    <name evidence="3" type="ORF">ACFFLS_17445</name>
</gene>
<keyword evidence="4" id="KW-1185">Reference proteome</keyword>
<dbReference type="NCBIfam" id="TIGR01552">
    <property type="entry name" value="phd_fam"/>
    <property type="match status" value="1"/>
</dbReference>
<dbReference type="Pfam" id="PF02604">
    <property type="entry name" value="PhdYeFM_antitox"/>
    <property type="match status" value="1"/>
</dbReference>
<dbReference type="RefSeq" id="WP_379684235.1">
    <property type="nucleotide sequence ID" value="NZ_JBHLYW010000010.1"/>
</dbReference>
<organism evidence="3 4">
    <name type="scientific">Flavobacterium procerum</name>
    <dbReference type="NCBI Taxonomy" id="1455569"/>
    <lineage>
        <taxon>Bacteria</taxon>
        <taxon>Pseudomonadati</taxon>
        <taxon>Bacteroidota</taxon>
        <taxon>Flavobacteriia</taxon>
        <taxon>Flavobacteriales</taxon>
        <taxon>Flavobacteriaceae</taxon>
        <taxon>Flavobacterium</taxon>
    </lineage>
</organism>
<accession>A0ABV6BW07</accession>
<comment type="caution">
    <text evidence="3">The sequence shown here is derived from an EMBL/GenBank/DDBJ whole genome shotgun (WGS) entry which is preliminary data.</text>
</comment>
<dbReference type="EMBL" id="JBHLYW010000010">
    <property type="protein sequence ID" value="MFC0078836.1"/>
    <property type="molecule type" value="Genomic_DNA"/>
</dbReference>
<comment type="similarity">
    <text evidence="1 2">Belongs to the phD/YefM antitoxin family.</text>
</comment>
<evidence type="ECO:0000256" key="1">
    <source>
        <dbReference type="ARBA" id="ARBA00009981"/>
    </source>
</evidence>
<evidence type="ECO:0000256" key="2">
    <source>
        <dbReference type="RuleBase" id="RU362080"/>
    </source>
</evidence>
<protein>
    <recommendedName>
        <fullName evidence="2">Antitoxin</fullName>
    </recommendedName>
</protein>
<comment type="function">
    <text evidence="2">Antitoxin component of a type II toxin-antitoxin (TA) system.</text>
</comment>
<dbReference type="InterPro" id="IPR036165">
    <property type="entry name" value="YefM-like_sf"/>
</dbReference>
<dbReference type="PANTHER" id="PTHR33713:SF6">
    <property type="entry name" value="ANTITOXIN YEFM"/>
    <property type="match status" value="1"/>
</dbReference>